<dbReference type="InterPro" id="IPR012337">
    <property type="entry name" value="RNaseH-like_sf"/>
</dbReference>
<protein>
    <recommendedName>
        <fullName evidence="5">ribonuclease H</fullName>
        <ecNumber evidence="5">3.1.26.4</ecNumber>
    </recommendedName>
</protein>
<keyword evidence="7" id="KW-0479">Metal-binding</keyword>
<evidence type="ECO:0000256" key="2">
    <source>
        <dbReference type="ARBA" id="ARBA00001946"/>
    </source>
</evidence>
<keyword evidence="6" id="KW-0540">Nuclease</keyword>
<comment type="similarity">
    <text evidence="3">Belongs to the RNase H family.</text>
</comment>
<dbReference type="Pfam" id="PF00075">
    <property type="entry name" value="RNase_H"/>
    <property type="match status" value="1"/>
</dbReference>
<dbReference type="PANTHER" id="PTHR10642">
    <property type="entry name" value="RIBONUCLEASE H1"/>
    <property type="match status" value="1"/>
</dbReference>
<organism evidence="12">
    <name type="scientific">viral metagenome</name>
    <dbReference type="NCBI Taxonomy" id="1070528"/>
    <lineage>
        <taxon>unclassified sequences</taxon>
        <taxon>metagenomes</taxon>
        <taxon>organismal metagenomes</taxon>
    </lineage>
</organism>
<keyword evidence="9" id="KW-0378">Hydrolase</keyword>
<evidence type="ECO:0000256" key="5">
    <source>
        <dbReference type="ARBA" id="ARBA00012180"/>
    </source>
</evidence>
<evidence type="ECO:0000256" key="8">
    <source>
        <dbReference type="ARBA" id="ARBA00022759"/>
    </source>
</evidence>
<evidence type="ECO:0000256" key="6">
    <source>
        <dbReference type="ARBA" id="ARBA00022722"/>
    </source>
</evidence>
<dbReference type="AlphaFoldDB" id="A0A6C0E1C4"/>
<dbReference type="PROSITE" id="PS50879">
    <property type="entry name" value="RNASE_H_1"/>
    <property type="match status" value="1"/>
</dbReference>
<dbReference type="InterPro" id="IPR050092">
    <property type="entry name" value="RNase_H"/>
</dbReference>
<keyword evidence="8" id="KW-0255">Endonuclease</keyword>
<dbReference type="InterPro" id="IPR022892">
    <property type="entry name" value="RNaseHI"/>
</dbReference>
<evidence type="ECO:0000256" key="10">
    <source>
        <dbReference type="ARBA" id="ARBA00022842"/>
    </source>
</evidence>
<dbReference type="EMBL" id="MN739709">
    <property type="protein sequence ID" value="QHT22400.1"/>
    <property type="molecule type" value="Genomic_DNA"/>
</dbReference>
<evidence type="ECO:0000259" key="11">
    <source>
        <dbReference type="PROSITE" id="PS50879"/>
    </source>
</evidence>
<evidence type="ECO:0000256" key="3">
    <source>
        <dbReference type="ARBA" id="ARBA00005300"/>
    </source>
</evidence>
<feature type="domain" description="RNase H type-1" evidence="11">
    <location>
        <begin position="1"/>
        <end position="127"/>
    </location>
</feature>
<comment type="cofactor">
    <cofactor evidence="2">
        <name>Mg(2+)</name>
        <dbReference type="ChEBI" id="CHEBI:18420"/>
    </cofactor>
</comment>
<dbReference type="CDD" id="cd09278">
    <property type="entry name" value="RNase_HI_prokaryote_like"/>
    <property type="match status" value="1"/>
</dbReference>
<dbReference type="GO" id="GO:0043137">
    <property type="term" value="P:DNA replication, removal of RNA primer"/>
    <property type="evidence" value="ECO:0007669"/>
    <property type="project" value="TreeGrafter"/>
</dbReference>
<comment type="subunit">
    <text evidence="4">Monomer.</text>
</comment>
<dbReference type="GO" id="GO:0003676">
    <property type="term" value="F:nucleic acid binding"/>
    <property type="evidence" value="ECO:0007669"/>
    <property type="project" value="InterPro"/>
</dbReference>
<proteinExistence type="inferred from homology"/>
<keyword evidence="10" id="KW-0460">Magnesium</keyword>
<evidence type="ECO:0000256" key="1">
    <source>
        <dbReference type="ARBA" id="ARBA00000077"/>
    </source>
</evidence>
<dbReference type="PANTHER" id="PTHR10642:SF26">
    <property type="entry name" value="RIBONUCLEASE H1"/>
    <property type="match status" value="1"/>
</dbReference>
<comment type="catalytic activity">
    <reaction evidence="1">
        <text>Endonucleolytic cleavage to 5'-phosphomonoester.</text>
        <dbReference type="EC" id="3.1.26.4"/>
    </reaction>
</comment>
<dbReference type="GO" id="GO:0004523">
    <property type="term" value="F:RNA-DNA hybrid ribonuclease activity"/>
    <property type="evidence" value="ECO:0007669"/>
    <property type="project" value="UniProtKB-EC"/>
</dbReference>
<dbReference type="EC" id="3.1.26.4" evidence="5"/>
<reference evidence="12" key="1">
    <citation type="journal article" date="2020" name="Nature">
        <title>Giant virus diversity and host interactions through global metagenomics.</title>
        <authorList>
            <person name="Schulz F."/>
            <person name="Roux S."/>
            <person name="Paez-Espino D."/>
            <person name="Jungbluth S."/>
            <person name="Walsh D.A."/>
            <person name="Denef V.J."/>
            <person name="McMahon K.D."/>
            <person name="Konstantinidis K.T."/>
            <person name="Eloe-Fadrosh E.A."/>
            <person name="Kyrpides N.C."/>
            <person name="Woyke T."/>
        </authorList>
    </citation>
    <scope>NUCLEOTIDE SEQUENCE</scope>
    <source>
        <strain evidence="12">GVMAG-M-3300023179-111</strain>
    </source>
</reference>
<accession>A0A6C0E1C4</accession>
<evidence type="ECO:0000256" key="4">
    <source>
        <dbReference type="ARBA" id="ARBA00011245"/>
    </source>
</evidence>
<dbReference type="InterPro" id="IPR002156">
    <property type="entry name" value="RNaseH_domain"/>
</dbReference>
<dbReference type="GO" id="GO:0046872">
    <property type="term" value="F:metal ion binding"/>
    <property type="evidence" value="ECO:0007669"/>
    <property type="project" value="UniProtKB-KW"/>
</dbReference>
<evidence type="ECO:0000256" key="9">
    <source>
        <dbReference type="ARBA" id="ARBA00022801"/>
    </source>
</evidence>
<name>A0A6C0E1C4_9ZZZZ</name>
<dbReference type="SUPFAM" id="SSF53098">
    <property type="entry name" value="Ribonuclease H-like"/>
    <property type="match status" value="1"/>
</dbReference>
<evidence type="ECO:0000256" key="7">
    <source>
        <dbReference type="ARBA" id="ARBA00022723"/>
    </source>
</evidence>
<sequence>MIKIYTDGSCLKNPGPGGWGVIMIDADGYEWHLSEGEGNTTNNRMELKAVIEGLKLINDKEECTVYSDSKLTINCAEGKWNRKANLDLWKEYDIVSKRKKINYQWVKAHNGDYYNETVDKMAFNEAKKYDL</sequence>
<evidence type="ECO:0000313" key="12">
    <source>
        <dbReference type="EMBL" id="QHT22400.1"/>
    </source>
</evidence>
<dbReference type="InterPro" id="IPR036397">
    <property type="entry name" value="RNaseH_sf"/>
</dbReference>
<dbReference type="Gene3D" id="3.30.420.10">
    <property type="entry name" value="Ribonuclease H-like superfamily/Ribonuclease H"/>
    <property type="match status" value="1"/>
</dbReference>